<evidence type="ECO:0000259" key="5">
    <source>
        <dbReference type="PROSITE" id="PS50949"/>
    </source>
</evidence>
<dbReference type="InterPro" id="IPR028978">
    <property type="entry name" value="Chorismate_lyase_/UTRA_dom_sf"/>
</dbReference>
<dbReference type="SUPFAM" id="SSF46785">
    <property type="entry name" value="Winged helix' DNA-binding domain"/>
    <property type="match status" value="1"/>
</dbReference>
<dbReference type="InterPro" id="IPR050679">
    <property type="entry name" value="Bact_HTH_transcr_reg"/>
</dbReference>
<dbReference type="InterPro" id="IPR036388">
    <property type="entry name" value="WH-like_DNA-bd_sf"/>
</dbReference>
<dbReference type="Gene3D" id="3.40.1410.10">
    <property type="entry name" value="Chorismate lyase-like"/>
    <property type="match status" value="1"/>
</dbReference>
<reference evidence="6" key="1">
    <citation type="journal article" date="2021" name="PeerJ">
        <title>Extensive microbial diversity within the chicken gut microbiome revealed by metagenomics and culture.</title>
        <authorList>
            <person name="Gilroy R."/>
            <person name="Ravi A."/>
            <person name="Getino M."/>
            <person name="Pursley I."/>
            <person name="Horton D.L."/>
            <person name="Alikhan N.F."/>
            <person name="Baker D."/>
            <person name="Gharbi K."/>
            <person name="Hall N."/>
            <person name="Watson M."/>
            <person name="Adriaenssens E.M."/>
            <person name="Foster-Nyarko E."/>
            <person name="Jarju S."/>
            <person name="Secka A."/>
            <person name="Antonio M."/>
            <person name="Oren A."/>
            <person name="Chaudhuri R.R."/>
            <person name="La Ragione R."/>
            <person name="Hildebrand F."/>
            <person name="Pallen M.J."/>
        </authorList>
    </citation>
    <scope>NUCLEOTIDE SEQUENCE</scope>
    <source>
        <strain evidence="6">CHK196-3914</strain>
    </source>
</reference>
<name>A0A9D2G8Y3_9FIRM</name>
<organism evidence="6 7">
    <name type="scientific">Candidatus Mediterraneibacter stercoravium</name>
    <dbReference type="NCBI Taxonomy" id="2838685"/>
    <lineage>
        <taxon>Bacteria</taxon>
        <taxon>Bacillati</taxon>
        <taxon>Bacillota</taxon>
        <taxon>Clostridia</taxon>
        <taxon>Lachnospirales</taxon>
        <taxon>Lachnospiraceae</taxon>
        <taxon>Mediterraneibacter</taxon>
    </lineage>
</organism>
<dbReference type="Pfam" id="PF00392">
    <property type="entry name" value="GntR"/>
    <property type="match status" value="1"/>
</dbReference>
<gene>
    <name evidence="6" type="primary">treR</name>
    <name evidence="6" type="ORF">H9723_04960</name>
</gene>
<dbReference type="GO" id="GO:0003677">
    <property type="term" value="F:DNA binding"/>
    <property type="evidence" value="ECO:0007669"/>
    <property type="project" value="UniProtKB-UniRule"/>
</dbReference>
<dbReference type="InterPro" id="IPR011663">
    <property type="entry name" value="UTRA"/>
</dbReference>
<keyword evidence="1" id="KW-0805">Transcription regulation</keyword>
<comment type="caution">
    <text evidence="6">The sequence shown here is derived from an EMBL/GenBank/DDBJ whole genome shotgun (WGS) entry which is preliminary data.</text>
</comment>
<dbReference type="SMART" id="SM00866">
    <property type="entry name" value="UTRA"/>
    <property type="match status" value="1"/>
</dbReference>
<accession>A0A9D2G8Y3</accession>
<evidence type="ECO:0000256" key="4">
    <source>
        <dbReference type="NCBIfam" id="TIGR02404"/>
    </source>
</evidence>
<dbReference type="CDD" id="cd07377">
    <property type="entry name" value="WHTH_GntR"/>
    <property type="match status" value="1"/>
</dbReference>
<dbReference type="SMART" id="SM00345">
    <property type="entry name" value="HTH_GNTR"/>
    <property type="match status" value="1"/>
</dbReference>
<keyword evidence="2" id="KW-0238">DNA-binding</keyword>
<dbReference type="InterPro" id="IPR012770">
    <property type="entry name" value="TreR"/>
</dbReference>
<dbReference type="NCBIfam" id="TIGR02404">
    <property type="entry name" value="trehalos_R_Bsub"/>
    <property type="match status" value="1"/>
</dbReference>
<dbReference type="SUPFAM" id="SSF64288">
    <property type="entry name" value="Chorismate lyase-like"/>
    <property type="match status" value="1"/>
</dbReference>
<dbReference type="EMBL" id="DXAY01000117">
    <property type="protein sequence ID" value="HIZ74582.1"/>
    <property type="molecule type" value="Genomic_DNA"/>
</dbReference>
<dbReference type="PANTHER" id="PTHR44846:SF12">
    <property type="entry name" value="HTH-TYPE TRANSCRIPTIONAL REGULATOR TRER"/>
    <property type="match status" value="1"/>
</dbReference>
<dbReference type="PROSITE" id="PS50949">
    <property type="entry name" value="HTH_GNTR"/>
    <property type="match status" value="1"/>
</dbReference>
<dbReference type="Gene3D" id="1.10.10.10">
    <property type="entry name" value="Winged helix-like DNA-binding domain superfamily/Winged helix DNA-binding domain"/>
    <property type="match status" value="1"/>
</dbReference>
<dbReference type="Proteomes" id="UP000824116">
    <property type="component" value="Unassembled WGS sequence"/>
</dbReference>
<dbReference type="PRINTS" id="PR00035">
    <property type="entry name" value="HTHGNTR"/>
</dbReference>
<feature type="domain" description="HTH gntR-type" evidence="5">
    <location>
        <begin position="3"/>
        <end position="71"/>
    </location>
</feature>
<keyword evidence="3" id="KW-0804">Transcription</keyword>
<dbReference type="InterPro" id="IPR000524">
    <property type="entry name" value="Tscrpt_reg_HTH_GntR"/>
</dbReference>
<reference evidence="6" key="2">
    <citation type="submission" date="2021-04" db="EMBL/GenBank/DDBJ databases">
        <authorList>
            <person name="Gilroy R."/>
        </authorList>
    </citation>
    <scope>NUCLEOTIDE SEQUENCE</scope>
    <source>
        <strain evidence="6">CHK196-3914</strain>
    </source>
</reference>
<evidence type="ECO:0000313" key="7">
    <source>
        <dbReference type="Proteomes" id="UP000824116"/>
    </source>
</evidence>
<evidence type="ECO:0000256" key="2">
    <source>
        <dbReference type="ARBA" id="ARBA00023125"/>
    </source>
</evidence>
<evidence type="ECO:0000256" key="3">
    <source>
        <dbReference type="ARBA" id="ARBA00023163"/>
    </source>
</evidence>
<evidence type="ECO:0000256" key="1">
    <source>
        <dbReference type="ARBA" id="ARBA00023015"/>
    </source>
</evidence>
<dbReference type="InterPro" id="IPR036390">
    <property type="entry name" value="WH_DNA-bd_sf"/>
</dbReference>
<evidence type="ECO:0000313" key="6">
    <source>
        <dbReference type="EMBL" id="HIZ74582.1"/>
    </source>
</evidence>
<protein>
    <recommendedName>
        <fullName evidence="4">Trehalose operon repressor</fullName>
    </recommendedName>
</protein>
<dbReference type="PANTHER" id="PTHR44846">
    <property type="entry name" value="MANNOSYL-D-GLYCERATE TRANSPORT/METABOLISM SYSTEM REPRESSOR MNGR-RELATED"/>
    <property type="match status" value="1"/>
</dbReference>
<sequence>MPKAKYDHIYKDLKEKIETEFYGYQQMLPSENTLVREYDCSRNTVRRALAVLTSDGYVQPMHGKGVRNIFQPVEQTAFTVGGIESFKESAARNGKTPFTRVLQFAEITADEKVERRTGFKRGTKLYYIQRLRSLDGKPLILDHNYFLKKLTDGITPEIAVNSIYEYLENVKGLTISTSKRTLTVERVTQIDEKYIDLKDYNCMAVISSQTFNDNGIQFEYTQSRHRPDYFMFQDVATRNHRSSL</sequence>
<dbReference type="Pfam" id="PF07702">
    <property type="entry name" value="UTRA"/>
    <property type="match status" value="1"/>
</dbReference>
<dbReference type="GO" id="GO:0003700">
    <property type="term" value="F:DNA-binding transcription factor activity"/>
    <property type="evidence" value="ECO:0007669"/>
    <property type="project" value="UniProtKB-UniRule"/>
</dbReference>
<dbReference type="AlphaFoldDB" id="A0A9D2G8Y3"/>
<dbReference type="GO" id="GO:0045892">
    <property type="term" value="P:negative regulation of DNA-templated transcription"/>
    <property type="evidence" value="ECO:0007669"/>
    <property type="project" value="TreeGrafter"/>
</dbReference>
<proteinExistence type="predicted"/>